<reference evidence="2 3" key="1">
    <citation type="submission" date="2021-02" db="EMBL/GenBank/DDBJ databases">
        <authorList>
            <person name="Vanwijnsberghe S."/>
        </authorList>
    </citation>
    <scope>NUCLEOTIDE SEQUENCE [LARGE SCALE GENOMIC DNA]</scope>
    <source>
        <strain evidence="2 3">LMG 31837</strain>
    </source>
</reference>
<dbReference type="EMBL" id="CAJNBK010000017">
    <property type="protein sequence ID" value="CAE6795829.1"/>
    <property type="molecule type" value="Genomic_DNA"/>
</dbReference>
<keyword evidence="1" id="KW-0812">Transmembrane</keyword>
<protein>
    <submittedName>
        <fullName evidence="2">Uncharacterized protein</fullName>
    </submittedName>
</protein>
<feature type="transmembrane region" description="Helical" evidence="1">
    <location>
        <begin position="12"/>
        <end position="34"/>
    </location>
</feature>
<organism evidence="2 3">
    <name type="scientific">Paraburkholderia haematera</name>
    <dbReference type="NCBI Taxonomy" id="2793077"/>
    <lineage>
        <taxon>Bacteria</taxon>
        <taxon>Pseudomonadati</taxon>
        <taxon>Pseudomonadota</taxon>
        <taxon>Betaproteobacteria</taxon>
        <taxon>Burkholderiales</taxon>
        <taxon>Burkholderiaceae</taxon>
        <taxon>Paraburkholderia</taxon>
    </lineage>
</organism>
<dbReference type="Proteomes" id="UP000672526">
    <property type="component" value="Unassembled WGS sequence"/>
</dbReference>
<accession>A0ABM8S8X6</accession>
<gene>
    <name evidence="2" type="ORF">R69888_04976</name>
</gene>
<evidence type="ECO:0000256" key="1">
    <source>
        <dbReference type="SAM" id="Phobius"/>
    </source>
</evidence>
<keyword evidence="1" id="KW-1133">Transmembrane helix</keyword>
<keyword evidence="3" id="KW-1185">Reference proteome</keyword>
<evidence type="ECO:0000313" key="2">
    <source>
        <dbReference type="EMBL" id="CAE6795829.1"/>
    </source>
</evidence>
<comment type="caution">
    <text evidence="2">The sequence shown here is derived from an EMBL/GenBank/DDBJ whole genome shotgun (WGS) entry which is preliminary data.</text>
</comment>
<sequence>MNQLAHIDRDGPIAIAIATAIATAIAIAIAVAVASGPRALLPEFITKLILERSPSIGRIRNLRIIR</sequence>
<name>A0ABM8S8X6_9BURK</name>
<evidence type="ECO:0000313" key="3">
    <source>
        <dbReference type="Proteomes" id="UP000672526"/>
    </source>
</evidence>
<proteinExistence type="predicted"/>
<keyword evidence="1" id="KW-0472">Membrane</keyword>